<comment type="caution">
    <text evidence="3">The sequence shown here is derived from an EMBL/GenBank/DDBJ whole genome shotgun (WGS) entry which is preliminary data.</text>
</comment>
<name>A0A9W6ZID7_9STRA</name>
<evidence type="ECO:0000313" key="3">
    <source>
        <dbReference type="EMBL" id="GMH52646.1"/>
    </source>
</evidence>
<feature type="signal peptide" evidence="2">
    <location>
        <begin position="1"/>
        <end position="17"/>
    </location>
</feature>
<accession>A0A9W6ZID7</accession>
<keyword evidence="4" id="KW-1185">Reference proteome</keyword>
<dbReference type="Proteomes" id="UP001165082">
    <property type="component" value="Unassembled WGS sequence"/>
</dbReference>
<dbReference type="EMBL" id="BRXZ01004630">
    <property type="protein sequence ID" value="GMH52646.1"/>
    <property type="molecule type" value="Genomic_DNA"/>
</dbReference>
<feature type="chain" id="PRO_5040952730" evidence="2">
    <location>
        <begin position="18"/>
        <end position="95"/>
    </location>
</feature>
<reference evidence="3" key="1">
    <citation type="submission" date="2022-07" db="EMBL/GenBank/DDBJ databases">
        <title>Genome analysis of Parmales, a sister group of diatoms, reveals the evolutionary specialization of diatoms from phago-mixotrophs to photoautotrophs.</title>
        <authorList>
            <person name="Ban H."/>
            <person name="Sato S."/>
            <person name="Yoshikawa S."/>
            <person name="Kazumasa Y."/>
            <person name="Nakamura Y."/>
            <person name="Ichinomiya M."/>
            <person name="Saitoh K."/>
            <person name="Sato N."/>
            <person name="Blanc-Mathieu R."/>
            <person name="Endo H."/>
            <person name="Kuwata A."/>
            <person name="Ogata H."/>
        </authorList>
    </citation>
    <scope>NUCLEOTIDE SEQUENCE</scope>
</reference>
<organism evidence="3 4">
    <name type="scientific">Triparma retinervis</name>
    <dbReference type="NCBI Taxonomy" id="2557542"/>
    <lineage>
        <taxon>Eukaryota</taxon>
        <taxon>Sar</taxon>
        <taxon>Stramenopiles</taxon>
        <taxon>Ochrophyta</taxon>
        <taxon>Bolidophyceae</taxon>
        <taxon>Parmales</taxon>
        <taxon>Triparmaceae</taxon>
        <taxon>Triparma</taxon>
    </lineage>
</organism>
<keyword evidence="1" id="KW-0812">Transmembrane</keyword>
<gene>
    <name evidence="3" type="ORF">TrRE_jg10796</name>
</gene>
<proteinExistence type="predicted"/>
<keyword evidence="1" id="KW-1133">Transmembrane helix</keyword>
<dbReference type="AlphaFoldDB" id="A0A9W6ZID7"/>
<protein>
    <submittedName>
        <fullName evidence="3">Uncharacterized protein</fullName>
    </submittedName>
</protein>
<evidence type="ECO:0000313" key="4">
    <source>
        <dbReference type="Proteomes" id="UP001165082"/>
    </source>
</evidence>
<evidence type="ECO:0000256" key="1">
    <source>
        <dbReference type="SAM" id="Phobius"/>
    </source>
</evidence>
<sequence length="95" mass="9811">MQYTILLCLLVIAVATAFVPPTSMVAGQRATKPAFTTSANMIPVDAVQMSDAVSNAMLVASQNQTPTDFGGLLFPVGGLGLLAALILYLSPPLSD</sequence>
<keyword evidence="1" id="KW-0472">Membrane</keyword>
<evidence type="ECO:0000256" key="2">
    <source>
        <dbReference type="SAM" id="SignalP"/>
    </source>
</evidence>
<keyword evidence="2" id="KW-0732">Signal</keyword>
<feature type="transmembrane region" description="Helical" evidence="1">
    <location>
        <begin position="69"/>
        <end position="89"/>
    </location>
</feature>